<accession>A0A0L0C4Z5</accession>
<dbReference type="Proteomes" id="UP000037069">
    <property type="component" value="Unassembled WGS sequence"/>
</dbReference>
<name>A0A0L0C4Z5_LUCCU</name>
<gene>
    <name evidence="1" type="ORF">FF38_06508</name>
</gene>
<proteinExistence type="predicted"/>
<organism evidence="1 2">
    <name type="scientific">Lucilia cuprina</name>
    <name type="common">Green bottle fly</name>
    <name type="synonym">Australian sheep blowfly</name>
    <dbReference type="NCBI Taxonomy" id="7375"/>
    <lineage>
        <taxon>Eukaryota</taxon>
        <taxon>Metazoa</taxon>
        <taxon>Ecdysozoa</taxon>
        <taxon>Arthropoda</taxon>
        <taxon>Hexapoda</taxon>
        <taxon>Insecta</taxon>
        <taxon>Pterygota</taxon>
        <taxon>Neoptera</taxon>
        <taxon>Endopterygota</taxon>
        <taxon>Diptera</taxon>
        <taxon>Brachycera</taxon>
        <taxon>Muscomorpha</taxon>
        <taxon>Oestroidea</taxon>
        <taxon>Calliphoridae</taxon>
        <taxon>Luciliinae</taxon>
        <taxon>Lucilia</taxon>
    </lineage>
</organism>
<dbReference type="EMBL" id="JRES01000902">
    <property type="protein sequence ID" value="KNC27453.1"/>
    <property type="molecule type" value="Genomic_DNA"/>
</dbReference>
<protein>
    <submittedName>
        <fullName evidence="1">Uncharacterized protein</fullName>
    </submittedName>
</protein>
<comment type="caution">
    <text evidence="1">The sequence shown here is derived from an EMBL/GenBank/DDBJ whole genome shotgun (WGS) entry which is preliminary data.</text>
</comment>
<reference evidence="1 2" key="1">
    <citation type="journal article" date="2015" name="Nat. Commun.">
        <title>Lucilia cuprina genome unlocks parasitic fly biology to underpin future interventions.</title>
        <authorList>
            <person name="Anstead C.A."/>
            <person name="Korhonen P.K."/>
            <person name="Young N.D."/>
            <person name="Hall R.S."/>
            <person name="Jex A.R."/>
            <person name="Murali S.C."/>
            <person name="Hughes D.S."/>
            <person name="Lee S.F."/>
            <person name="Perry T."/>
            <person name="Stroehlein A.J."/>
            <person name="Ansell B.R."/>
            <person name="Breugelmans B."/>
            <person name="Hofmann A."/>
            <person name="Qu J."/>
            <person name="Dugan S."/>
            <person name="Lee S.L."/>
            <person name="Chao H."/>
            <person name="Dinh H."/>
            <person name="Han Y."/>
            <person name="Doddapaneni H.V."/>
            <person name="Worley K.C."/>
            <person name="Muzny D.M."/>
            <person name="Ioannidis P."/>
            <person name="Waterhouse R.M."/>
            <person name="Zdobnov E.M."/>
            <person name="James P.J."/>
            <person name="Bagnall N.H."/>
            <person name="Kotze A.C."/>
            <person name="Gibbs R.A."/>
            <person name="Richards S."/>
            <person name="Batterham P."/>
            <person name="Gasser R.B."/>
        </authorList>
    </citation>
    <scope>NUCLEOTIDE SEQUENCE [LARGE SCALE GENOMIC DNA]</scope>
    <source>
        <strain evidence="1 2">LS</strain>
        <tissue evidence="1">Full body</tissue>
    </source>
</reference>
<dbReference type="AlphaFoldDB" id="A0A0L0C4Z5"/>
<keyword evidence="2" id="KW-1185">Reference proteome</keyword>
<sequence>MLHNNKFCGSSIQKHSATNSGINTHYFRNNTALKRPHYNFRTLHLEKLYVEFYLNAKKLYDFLKLFIESSKFLMNLGLESNEARLLQISPVLLTSDDVDYHDDNDDDVDADEHDFSVKTIHEEYTINVDFGLSILIEKLLIKYRENKKRKTILYILHLSVINESLKKFHKNNLLHIRKTETSVTVTFNVRFHIVVTQIMFINARFTVEVPTNQPPTN</sequence>
<evidence type="ECO:0000313" key="1">
    <source>
        <dbReference type="EMBL" id="KNC27453.1"/>
    </source>
</evidence>
<evidence type="ECO:0000313" key="2">
    <source>
        <dbReference type="Proteomes" id="UP000037069"/>
    </source>
</evidence>